<comment type="caution">
    <text evidence="2">The sequence shown here is derived from an EMBL/GenBank/DDBJ whole genome shotgun (WGS) entry which is preliminary data.</text>
</comment>
<proteinExistence type="predicted"/>
<organism evidence="2 3">
    <name type="scientific">Lithohypha guttulata</name>
    <dbReference type="NCBI Taxonomy" id="1690604"/>
    <lineage>
        <taxon>Eukaryota</taxon>
        <taxon>Fungi</taxon>
        <taxon>Dikarya</taxon>
        <taxon>Ascomycota</taxon>
        <taxon>Pezizomycotina</taxon>
        <taxon>Eurotiomycetes</taxon>
        <taxon>Chaetothyriomycetidae</taxon>
        <taxon>Chaetothyriales</taxon>
        <taxon>Trichomeriaceae</taxon>
        <taxon>Lithohypha</taxon>
    </lineage>
</organism>
<keyword evidence="1" id="KW-0175">Coiled coil</keyword>
<evidence type="ECO:0000313" key="3">
    <source>
        <dbReference type="Proteomes" id="UP001309876"/>
    </source>
</evidence>
<gene>
    <name evidence="2" type="ORF">LTR05_007612</name>
</gene>
<dbReference type="EMBL" id="JAVRRJ010000008">
    <property type="protein sequence ID" value="KAK5082465.1"/>
    <property type="molecule type" value="Genomic_DNA"/>
</dbReference>
<name>A0AAN7Y987_9EURO</name>
<accession>A0AAN7Y987</accession>
<dbReference type="AlphaFoldDB" id="A0AAN7Y987"/>
<protein>
    <submittedName>
        <fullName evidence="2">Uncharacterized protein</fullName>
    </submittedName>
</protein>
<evidence type="ECO:0000313" key="2">
    <source>
        <dbReference type="EMBL" id="KAK5082465.1"/>
    </source>
</evidence>
<evidence type="ECO:0000256" key="1">
    <source>
        <dbReference type="SAM" id="Coils"/>
    </source>
</evidence>
<feature type="coiled-coil region" evidence="1">
    <location>
        <begin position="97"/>
        <end position="148"/>
    </location>
</feature>
<dbReference type="Proteomes" id="UP001309876">
    <property type="component" value="Unassembled WGS sequence"/>
</dbReference>
<sequence>MPNCYWRIKRLFRRKKTSRSFSPSLSTYNSSHASYGVQRKPLPVVPNHPDSYYRPAELESFRRDSYVTAGPRNQQSHPAQQYAEQQRLAEEAQLAQVSQENEAAAKLKARVDAEKRNRLRKRADAERRSKLEKEHNASAENIRRLRELIRERYALDIDIWQKRNVQRANRKMIVPRYEKADALLLEIRRIVDTWDRSLFNDQEWEMVNRIKATLCTKELENGDSSEPAIWGDLPPWDRRDQDEAMTRRQVF</sequence>
<reference evidence="2 3" key="1">
    <citation type="submission" date="2023-08" db="EMBL/GenBank/DDBJ databases">
        <title>Black Yeasts Isolated from many extreme environments.</title>
        <authorList>
            <person name="Coleine C."/>
            <person name="Stajich J.E."/>
            <person name="Selbmann L."/>
        </authorList>
    </citation>
    <scope>NUCLEOTIDE SEQUENCE [LARGE SCALE GENOMIC DNA]</scope>
    <source>
        <strain evidence="2 3">CCFEE 5910</strain>
    </source>
</reference>
<keyword evidence="3" id="KW-1185">Reference proteome</keyword>